<sequence length="344" mass="38114">MELGLSTFVELTPDSTGKMITPHERMKNLMEEVELAEQVGLDVFAIGEHHRPDFVVSAPTVALGAAAVRTNRIKLSSAVTVLSSDDPVRVFQQFATVDLLSEGRAEIMAGRGSFIESFPLFGYDLKDYDTLFSEKLDLLIKINENEKVTWSGEHRASINNLGVYPRPYQKKLPIWVAIGGTPESVHRAATLGLHMALAIIGGAPNRFAPYVAYYRDVAKSAGHDADQLGVGIHSHCFIADESQQAADEFFPSYSYMMSRIGKERGWPPMSRAQYDDLRSPHGSLLVGSPQEIIDKILYEYELFKNTRFLAHMTVGSMPHKKVLRSIELYGTVVAPAIRKALGKS</sequence>
<dbReference type="SUPFAM" id="SSF51679">
    <property type="entry name" value="Bacterial luciferase-like"/>
    <property type="match status" value="1"/>
</dbReference>
<accession>A0ABS5VS86</accession>
<dbReference type="PANTHER" id="PTHR30137">
    <property type="entry name" value="LUCIFERASE-LIKE MONOOXYGENASE"/>
    <property type="match status" value="1"/>
</dbReference>
<gene>
    <name evidence="4" type="ORF">KK060_10440</name>
</gene>
<dbReference type="NCBIfam" id="TIGR03858">
    <property type="entry name" value="LLM_2I7G"/>
    <property type="match status" value="1"/>
</dbReference>
<proteinExistence type="predicted"/>
<name>A0ABS5VS86_9BACT</name>
<dbReference type="RefSeq" id="WP_254153662.1">
    <property type="nucleotide sequence ID" value="NZ_JAHESD010000018.1"/>
</dbReference>
<keyword evidence="2" id="KW-0503">Monooxygenase</keyword>
<dbReference type="Gene3D" id="3.20.20.30">
    <property type="entry name" value="Luciferase-like domain"/>
    <property type="match status" value="1"/>
</dbReference>
<feature type="domain" description="Luciferase-like" evidence="3">
    <location>
        <begin position="1"/>
        <end position="300"/>
    </location>
</feature>
<dbReference type="InterPro" id="IPR050766">
    <property type="entry name" value="Bact_Lucif_Oxidored"/>
</dbReference>
<comment type="caution">
    <text evidence="4">The sequence shown here is derived from an EMBL/GenBank/DDBJ whole genome shotgun (WGS) entry which is preliminary data.</text>
</comment>
<dbReference type="PANTHER" id="PTHR30137:SF8">
    <property type="entry name" value="BLR5498 PROTEIN"/>
    <property type="match status" value="1"/>
</dbReference>
<evidence type="ECO:0000259" key="3">
    <source>
        <dbReference type="Pfam" id="PF00296"/>
    </source>
</evidence>
<dbReference type="EMBL" id="JAHESD010000018">
    <property type="protein sequence ID" value="MBT1703700.1"/>
    <property type="molecule type" value="Genomic_DNA"/>
</dbReference>
<organism evidence="4 5">
    <name type="scientific">Chryseosolibacter indicus</name>
    <dbReference type="NCBI Taxonomy" id="2782351"/>
    <lineage>
        <taxon>Bacteria</taxon>
        <taxon>Pseudomonadati</taxon>
        <taxon>Bacteroidota</taxon>
        <taxon>Cytophagia</taxon>
        <taxon>Cytophagales</taxon>
        <taxon>Chryseotaleaceae</taxon>
        <taxon>Chryseosolibacter</taxon>
    </lineage>
</organism>
<dbReference type="InterPro" id="IPR022290">
    <property type="entry name" value="LLM_Atu2307-like"/>
</dbReference>
<evidence type="ECO:0000313" key="4">
    <source>
        <dbReference type="EMBL" id="MBT1703700.1"/>
    </source>
</evidence>
<evidence type="ECO:0000256" key="2">
    <source>
        <dbReference type="ARBA" id="ARBA00023033"/>
    </source>
</evidence>
<dbReference type="InterPro" id="IPR036661">
    <property type="entry name" value="Luciferase-like_sf"/>
</dbReference>
<dbReference type="InterPro" id="IPR011251">
    <property type="entry name" value="Luciferase-like_dom"/>
</dbReference>
<dbReference type="Pfam" id="PF00296">
    <property type="entry name" value="Bac_luciferase"/>
    <property type="match status" value="1"/>
</dbReference>
<dbReference type="Proteomes" id="UP000772618">
    <property type="component" value="Unassembled WGS sequence"/>
</dbReference>
<evidence type="ECO:0000313" key="5">
    <source>
        <dbReference type="Proteomes" id="UP000772618"/>
    </source>
</evidence>
<evidence type="ECO:0000256" key="1">
    <source>
        <dbReference type="ARBA" id="ARBA00023002"/>
    </source>
</evidence>
<protein>
    <submittedName>
        <fullName evidence="4">LLM class flavin-dependent oxidoreductase</fullName>
    </submittedName>
</protein>
<reference evidence="4 5" key="1">
    <citation type="submission" date="2021-05" db="EMBL/GenBank/DDBJ databases">
        <title>A Polyphasic approach of four new species of the genus Ohtaekwangia: Ohtaekwangia histidinii sp. nov., Ohtaekwangia cretensis sp. nov., Ohtaekwangia indiensis sp. nov., Ohtaekwangia reichenbachii sp. nov. from diverse environment.</title>
        <authorList>
            <person name="Octaviana S."/>
        </authorList>
    </citation>
    <scope>NUCLEOTIDE SEQUENCE [LARGE SCALE GENOMIC DNA]</scope>
    <source>
        <strain evidence="4 5">PWU20</strain>
    </source>
</reference>
<keyword evidence="1" id="KW-0560">Oxidoreductase</keyword>
<keyword evidence="5" id="KW-1185">Reference proteome</keyword>